<dbReference type="PANTHER" id="PTHR11036:SF127">
    <property type="entry name" value="SEMAPHORIN-1A"/>
    <property type="match status" value="1"/>
</dbReference>
<keyword evidence="9" id="KW-1185">Reference proteome</keyword>
<dbReference type="Pfam" id="PF01403">
    <property type="entry name" value="Sema"/>
    <property type="match status" value="1"/>
</dbReference>
<comment type="caution">
    <text evidence="5">Lacks conserved residue(s) required for the propagation of feature annotation.</text>
</comment>
<dbReference type="Gene3D" id="3.30.1680.10">
    <property type="entry name" value="ligand-binding face of the semaphorins, domain 2"/>
    <property type="match status" value="1"/>
</dbReference>
<dbReference type="InterPro" id="IPR036352">
    <property type="entry name" value="Semap_dom_sf"/>
</dbReference>
<feature type="signal peptide" evidence="6">
    <location>
        <begin position="1"/>
        <end position="20"/>
    </location>
</feature>
<evidence type="ECO:0000256" key="4">
    <source>
        <dbReference type="ARBA" id="ARBA00023180"/>
    </source>
</evidence>
<dbReference type="PANTHER" id="PTHR11036">
    <property type="entry name" value="SEMAPHORIN"/>
    <property type="match status" value="1"/>
</dbReference>
<dbReference type="GO" id="GO:0030335">
    <property type="term" value="P:positive regulation of cell migration"/>
    <property type="evidence" value="ECO:0007669"/>
    <property type="project" value="TreeGrafter"/>
</dbReference>
<dbReference type="InterPro" id="IPR027231">
    <property type="entry name" value="Semaphorin"/>
</dbReference>
<evidence type="ECO:0000256" key="6">
    <source>
        <dbReference type="SAM" id="SignalP"/>
    </source>
</evidence>
<comment type="subcellular location">
    <subcellularLocation>
        <location evidence="1">Membrane</location>
    </subcellularLocation>
</comment>
<dbReference type="PROSITE" id="PS51004">
    <property type="entry name" value="SEMA"/>
    <property type="match status" value="1"/>
</dbReference>
<name>A0A6A4V0F3_AMPAM</name>
<dbReference type="GO" id="GO:0045499">
    <property type="term" value="F:chemorepellent activity"/>
    <property type="evidence" value="ECO:0007669"/>
    <property type="project" value="TreeGrafter"/>
</dbReference>
<protein>
    <submittedName>
        <fullName evidence="8">Semaphorin-1A</fullName>
    </submittedName>
</protein>
<dbReference type="AlphaFoldDB" id="A0A6A4V0F3"/>
<dbReference type="GO" id="GO:0030215">
    <property type="term" value="F:semaphorin receptor binding"/>
    <property type="evidence" value="ECO:0007669"/>
    <property type="project" value="InterPro"/>
</dbReference>
<organism evidence="8 9">
    <name type="scientific">Amphibalanus amphitrite</name>
    <name type="common">Striped barnacle</name>
    <name type="synonym">Balanus amphitrite</name>
    <dbReference type="NCBI Taxonomy" id="1232801"/>
    <lineage>
        <taxon>Eukaryota</taxon>
        <taxon>Metazoa</taxon>
        <taxon>Ecdysozoa</taxon>
        <taxon>Arthropoda</taxon>
        <taxon>Crustacea</taxon>
        <taxon>Multicrustacea</taxon>
        <taxon>Cirripedia</taxon>
        <taxon>Thoracica</taxon>
        <taxon>Thoracicalcarea</taxon>
        <taxon>Balanomorpha</taxon>
        <taxon>Balanoidea</taxon>
        <taxon>Balanidae</taxon>
        <taxon>Amphibalaninae</taxon>
        <taxon>Amphibalanus</taxon>
    </lineage>
</organism>
<comment type="caution">
    <text evidence="8">The sequence shown here is derived from an EMBL/GenBank/DDBJ whole genome shotgun (WGS) entry which is preliminary data.</text>
</comment>
<dbReference type="GO" id="GO:0005886">
    <property type="term" value="C:plasma membrane"/>
    <property type="evidence" value="ECO:0007669"/>
    <property type="project" value="TreeGrafter"/>
</dbReference>
<evidence type="ECO:0000256" key="5">
    <source>
        <dbReference type="PROSITE-ProRule" id="PRU00352"/>
    </source>
</evidence>
<dbReference type="InterPro" id="IPR002165">
    <property type="entry name" value="Plexin_repeat"/>
</dbReference>
<dbReference type="InterPro" id="IPR001627">
    <property type="entry name" value="Semap_dom"/>
</dbReference>
<dbReference type="InterPro" id="IPR015943">
    <property type="entry name" value="WD40/YVTN_repeat-like_dom_sf"/>
</dbReference>
<keyword evidence="6" id="KW-0732">Signal</keyword>
<evidence type="ECO:0000313" key="8">
    <source>
        <dbReference type="EMBL" id="KAF0289647.1"/>
    </source>
</evidence>
<accession>A0A6A4V0F3</accession>
<dbReference type="Gene3D" id="2.130.10.10">
    <property type="entry name" value="YVTN repeat-like/Quinoprotein amine dehydrogenase"/>
    <property type="match status" value="2"/>
</dbReference>
<keyword evidence="3" id="KW-1015">Disulfide bond</keyword>
<feature type="domain" description="Sema" evidence="7">
    <location>
        <begin position="23"/>
        <end position="468"/>
    </location>
</feature>
<dbReference type="Proteomes" id="UP000440578">
    <property type="component" value="Unassembled WGS sequence"/>
</dbReference>
<evidence type="ECO:0000259" key="7">
    <source>
        <dbReference type="PROSITE" id="PS51004"/>
    </source>
</evidence>
<proteinExistence type="predicted"/>
<keyword evidence="4" id="KW-0325">Glycoprotein</keyword>
<dbReference type="OrthoDB" id="9988752at2759"/>
<dbReference type="GO" id="GO:0007411">
    <property type="term" value="P:axon guidance"/>
    <property type="evidence" value="ECO:0007669"/>
    <property type="project" value="TreeGrafter"/>
</dbReference>
<sequence length="527" mass="58875">MAVPSLSCLLVLAGLSAASALWQEDLTPRRYVPLDERSMLRFAGNVSHKDHFRLLENDGSSLLIGARNIVFNISLTDLTERRDERLEWHSEPQDVQLCIMKGLDEEACHNYIRVLAKRGDDQLFVCGTNSYKPKCRHYQKHPDVGYLPKGGQRDGRGLCPYDPNHNSTVTFVDGETYAGTVADLASSDPLIYRDKRPLRTDKLELKQLNGTFNSWGTWHTWPGPEAPSFVGSMDYGDHVYFFFRETAVEYINCGKRSYSRVARVCKKDRGGPYKYKNKWTSFLKSRLNCSIPGEYPFYFDEIQSISTVQSGVYGGRPEEVLYAVFTTPVNSIPGSAICAFRMADLVDTFAGAFKHQEDMNSNWLPLKNSQVPSPRPGLCVNDSRQLSDAHLNFIQSHPLMDWRHNGRVLKAVNAASGSGTVRAEPVLIEELEVLASGAAITNLLVSRQPDAPPRLIVVTDDEVRALPLHRCGDKAVRCADCVRLQDPYCGWEAAGQRCAPVDSPCLARGRGRSAERQSRRPSALSAQ</sequence>
<evidence type="ECO:0000256" key="2">
    <source>
        <dbReference type="ARBA" id="ARBA00023136"/>
    </source>
</evidence>
<evidence type="ECO:0000256" key="1">
    <source>
        <dbReference type="ARBA" id="ARBA00004370"/>
    </source>
</evidence>
<keyword evidence="2" id="KW-0472">Membrane</keyword>
<dbReference type="SUPFAM" id="SSF103575">
    <property type="entry name" value="Plexin repeat"/>
    <property type="match status" value="1"/>
</dbReference>
<dbReference type="EMBL" id="VIIS01002016">
    <property type="protein sequence ID" value="KAF0289647.1"/>
    <property type="molecule type" value="Genomic_DNA"/>
</dbReference>
<gene>
    <name evidence="8" type="primary">SEMA-1A_2</name>
    <name evidence="8" type="ORF">FJT64_012135</name>
</gene>
<evidence type="ECO:0000256" key="3">
    <source>
        <dbReference type="ARBA" id="ARBA00023157"/>
    </source>
</evidence>
<dbReference type="Pfam" id="PF01437">
    <property type="entry name" value="PSI"/>
    <property type="match status" value="1"/>
</dbReference>
<dbReference type="GO" id="GO:0071526">
    <property type="term" value="P:semaphorin-plexin signaling pathway"/>
    <property type="evidence" value="ECO:0007669"/>
    <property type="project" value="TreeGrafter"/>
</dbReference>
<reference evidence="8 9" key="1">
    <citation type="submission" date="2019-07" db="EMBL/GenBank/DDBJ databases">
        <title>Draft genome assembly of a fouling barnacle, Amphibalanus amphitrite (Darwin, 1854): The first reference genome for Thecostraca.</title>
        <authorList>
            <person name="Kim W."/>
        </authorList>
    </citation>
    <scope>NUCLEOTIDE SEQUENCE [LARGE SCALE GENOMIC DNA]</scope>
    <source>
        <strain evidence="8">SNU_AA5</strain>
        <tissue evidence="8">Soma without cirri and trophi</tissue>
    </source>
</reference>
<feature type="chain" id="PRO_5025633128" evidence="6">
    <location>
        <begin position="21"/>
        <end position="527"/>
    </location>
</feature>
<evidence type="ECO:0000313" key="9">
    <source>
        <dbReference type="Proteomes" id="UP000440578"/>
    </source>
</evidence>
<dbReference type="SUPFAM" id="SSF101912">
    <property type="entry name" value="Sema domain"/>
    <property type="match status" value="1"/>
</dbReference>
<dbReference type="SMART" id="SM00630">
    <property type="entry name" value="Sema"/>
    <property type="match status" value="1"/>
</dbReference>